<comment type="caution">
    <text evidence="7">The sequence shown here is derived from an EMBL/GenBank/DDBJ whole genome shotgun (WGS) entry which is preliminary data.</text>
</comment>
<proteinExistence type="predicted"/>
<gene>
    <name evidence="7" type="ORF">H8E79_06850</name>
</gene>
<accession>A0A8J6TDX3</accession>
<dbReference type="Proteomes" id="UP000599024">
    <property type="component" value="Unassembled WGS sequence"/>
</dbReference>
<dbReference type="PROSITE" id="PS51352">
    <property type="entry name" value="THIOREDOXIN_2"/>
    <property type="match status" value="1"/>
</dbReference>
<dbReference type="GO" id="GO:0016209">
    <property type="term" value="F:antioxidant activity"/>
    <property type="evidence" value="ECO:0007669"/>
    <property type="project" value="InterPro"/>
</dbReference>
<dbReference type="InterPro" id="IPR050553">
    <property type="entry name" value="Thioredoxin_ResA/DsbE_sf"/>
</dbReference>
<dbReference type="Gene3D" id="3.40.30.10">
    <property type="entry name" value="Glutaredoxin"/>
    <property type="match status" value="1"/>
</dbReference>
<dbReference type="AlphaFoldDB" id="A0A8J6TDX3"/>
<dbReference type="GO" id="GO:0017004">
    <property type="term" value="P:cytochrome complex assembly"/>
    <property type="evidence" value="ECO:0007669"/>
    <property type="project" value="UniProtKB-KW"/>
</dbReference>
<dbReference type="PROSITE" id="PS00194">
    <property type="entry name" value="THIOREDOXIN_1"/>
    <property type="match status" value="1"/>
</dbReference>
<evidence type="ECO:0000256" key="3">
    <source>
        <dbReference type="ARBA" id="ARBA00023157"/>
    </source>
</evidence>
<protein>
    <submittedName>
        <fullName evidence="7">TlpA family protein disulfide reductase</fullName>
    </submittedName>
</protein>
<keyword evidence="4" id="KW-0676">Redox-active center</keyword>
<keyword evidence="2" id="KW-0201">Cytochrome c-type biogenesis</keyword>
<evidence type="ECO:0000259" key="6">
    <source>
        <dbReference type="PROSITE" id="PS51352"/>
    </source>
</evidence>
<dbReference type="CDD" id="cd02966">
    <property type="entry name" value="TlpA_like_family"/>
    <property type="match status" value="1"/>
</dbReference>
<dbReference type="InterPro" id="IPR036249">
    <property type="entry name" value="Thioredoxin-like_sf"/>
</dbReference>
<dbReference type="InterPro" id="IPR000866">
    <property type="entry name" value="AhpC/TSA"/>
</dbReference>
<dbReference type="GO" id="GO:0016491">
    <property type="term" value="F:oxidoreductase activity"/>
    <property type="evidence" value="ECO:0007669"/>
    <property type="project" value="InterPro"/>
</dbReference>
<evidence type="ECO:0000256" key="1">
    <source>
        <dbReference type="ARBA" id="ARBA00004196"/>
    </source>
</evidence>
<keyword evidence="3" id="KW-1015">Disulfide bond</keyword>
<dbReference type="InterPro" id="IPR013766">
    <property type="entry name" value="Thioredoxin_domain"/>
</dbReference>
<dbReference type="PROSITE" id="PS51257">
    <property type="entry name" value="PROKAR_LIPOPROTEIN"/>
    <property type="match status" value="1"/>
</dbReference>
<dbReference type="SUPFAM" id="SSF52833">
    <property type="entry name" value="Thioredoxin-like"/>
    <property type="match status" value="1"/>
</dbReference>
<dbReference type="InterPro" id="IPR017937">
    <property type="entry name" value="Thioredoxin_CS"/>
</dbReference>
<evidence type="ECO:0000256" key="4">
    <source>
        <dbReference type="ARBA" id="ARBA00023284"/>
    </source>
</evidence>
<feature type="domain" description="Thioredoxin" evidence="6">
    <location>
        <begin position="27"/>
        <end position="167"/>
    </location>
</feature>
<name>A0A8J6TDX3_9BACT</name>
<organism evidence="7 8">
    <name type="scientific">Candidatus Desulfatifera sulfidica</name>
    <dbReference type="NCBI Taxonomy" id="2841691"/>
    <lineage>
        <taxon>Bacteria</taxon>
        <taxon>Pseudomonadati</taxon>
        <taxon>Thermodesulfobacteriota</taxon>
        <taxon>Desulfobulbia</taxon>
        <taxon>Desulfobulbales</taxon>
        <taxon>Desulfobulbaceae</taxon>
        <taxon>Candidatus Desulfatifera</taxon>
    </lineage>
</organism>
<keyword evidence="5" id="KW-0732">Signal</keyword>
<evidence type="ECO:0000313" key="8">
    <source>
        <dbReference type="Proteomes" id="UP000599024"/>
    </source>
</evidence>
<feature type="signal peptide" evidence="5">
    <location>
        <begin position="1"/>
        <end position="23"/>
    </location>
</feature>
<evidence type="ECO:0000256" key="2">
    <source>
        <dbReference type="ARBA" id="ARBA00022748"/>
    </source>
</evidence>
<sequence length="167" mass="18741">MKKQSFLILLGCLLLFISGCGQAPQKAEIGAPAPNFTLMDRQGQTWTLSELKGQVVFLNFWATWCPPCVEEMPSMQALHAMLPKDKFKMLTMLTGDVPALADLFAKKNNLTMPILYDQDKTINTAYGVTGLPETFIIDKQGILREKFIGPAQWDSPSHIQMIMKYIN</sequence>
<evidence type="ECO:0000256" key="5">
    <source>
        <dbReference type="SAM" id="SignalP"/>
    </source>
</evidence>
<dbReference type="PANTHER" id="PTHR42852">
    <property type="entry name" value="THIOL:DISULFIDE INTERCHANGE PROTEIN DSBE"/>
    <property type="match status" value="1"/>
</dbReference>
<comment type="subcellular location">
    <subcellularLocation>
        <location evidence="1">Cell envelope</location>
    </subcellularLocation>
</comment>
<dbReference type="PANTHER" id="PTHR42852:SF6">
    <property type="entry name" value="THIOL:DISULFIDE INTERCHANGE PROTEIN DSBE"/>
    <property type="match status" value="1"/>
</dbReference>
<reference evidence="7 8" key="1">
    <citation type="submission" date="2020-08" db="EMBL/GenBank/DDBJ databases">
        <title>Bridging the membrane lipid divide: bacteria of the FCB group superphylum have the potential to synthesize archaeal ether lipids.</title>
        <authorList>
            <person name="Villanueva L."/>
            <person name="Von Meijenfeldt F.A.B."/>
            <person name="Westbye A.B."/>
            <person name="Yadav S."/>
            <person name="Hopmans E.C."/>
            <person name="Dutilh B.E."/>
            <person name="Sinninghe Damste J.S."/>
        </authorList>
    </citation>
    <scope>NUCLEOTIDE SEQUENCE [LARGE SCALE GENOMIC DNA]</scope>
    <source>
        <strain evidence="7">NIOZ-UU81</strain>
    </source>
</reference>
<feature type="chain" id="PRO_5035226850" evidence="5">
    <location>
        <begin position="24"/>
        <end position="167"/>
    </location>
</feature>
<dbReference type="Pfam" id="PF00578">
    <property type="entry name" value="AhpC-TSA"/>
    <property type="match status" value="1"/>
</dbReference>
<evidence type="ECO:0000313" key="7">
    <source>
        <dbReference type="EMBL" id="MBC8208867.1"/>
    </source>
</evidence>
<dbReference type="GO" id="GO:0030313">
    <property type="term" value="C:cell envelope"/>
    <property type="evidence" value="ECO:0007669"/>
    <property type="project" value="UniProtKB-SubCell"/>
</dbReference>
<dbReference type="EMBL" id="JACNLK010000058">
    <property type="protein sequence ID" value="MBC8208867.1"/>
    <property type="molecule type" value="Genomic_DNA"/>
</dbReference>